<dbReference type="SMART" id="SM00603">
    <property type="entry name" value="LCCL"/>
    <property type="match status" value="1"/>
</dbReference>
<proteinExistence type="predicted"/>
<dbReference type="SUPFAM" id="SSF69848">
    <property type="entry name" value="LCCL domain"/>
    <property type="match status" value="1"/>
</dbReference>
<dbReference type="PANTHER" id="PTHR31331:SF1">
    <property type="entry name" value="CYSTEINE RICH SECRETORY PROTEIN LCCL DOMAIN CONTAINING 2"/>
    <property type="match status" value="1"/>
</dbReference>
<evidence type="ECO:0000256" key="2">
    <source>
        <dbReference type="SAM" id="Phobius"/>
    </source>
</evidence>
<keyword evidence="2" id="KW-0472">Membrane</keyword>
<name>A0A0C9T3Y8_SPHS4</name>
<gene>
    <name evidence="4" type="ORF">M422DRAFT_39544</name>
</gene>
<keyword evidence="2" id="KW-0812">Transmembrane</keyword>
<organism evidence="4 5">
    <name type="scientific">Sphaerobolus stellatus (strain SS14)</name>
    <dbReference type="NCBI Taxonomy" id="990650"/>
    <lineage>
        <taxon>Eukaryota</taxon>
        <taxon>Fungi</taxon>
        <taxon>Dikarya</taxon>
        <taxon>Basidiomycota</taxon>
        <taxon>Agaricomycotina</taxon>
        <taxon>Agaricomycetes</taxon>
        <taxon>Phallomycetidae</taxon>
        <taxon>Geastrales</taxon>
        <taxon>Sphaerobolaceae</taxon>
        <taxon>Sphaerobolus</taxon>
    </lineage>
</organism>
<dbReference type="EMBL" id="KN837630">
    <property type="protein sequence ID" value="KIJ23588.1"/>
    <property type="molecule type" value="Genomic_DNA"/>
</dbReference>
<dbReference type="Pfam" id="PF03815">
    <property type="entry name" value="LCCL"/>
    <property type="match status" value="1"/>
</dbReference>
<feature type="region of interest" description="Disordered" evidence="1">
    <location>
        <begin position="1"/>
        <end position="36"/>
    </location>
</feature>
<keyword evidence="5" id="KW-1185">Reference proteome</keyword>
<feature type="transmembrane region" description="Helical" evidence="2">
    <location>
        <begin position="394"/>
        <end position="410"/>
    </location>
</feature>
<keyword evidence="2" id="KW-1133">Transmembrane helix</keyword>
<evidence type="ECO:0000313" key="4">
    <source>
        <dbReference type="EMBL" id="KIJ23588.1"/>
    </source>
</evidence>
<dbReference type="PANTHER" id="PTHR31331">
    <property type="entry name" value="LCCL DOMAIN PROTEIN (AFU_ORTHOLOGUE AFUA_5G08630)"/>
    <property type="match status" value="1"/>
</dbReference>
<evidence type="ECO:0000256" key="1">
    <source>
        <dbReference type="SAM" id="MobiDB-lite"/>
    </source>
</evidence>
<feature type="transmembrane region" description="Helical" evidence="2">
    <location>
        <begin position="330"/>
        <end position="348"/>
    </location>
</feature>
<evidence type="ECO:0000259" key="3">
    <source>
        <dbReference type="PROSITE" id="PS50820"/>
    </source>
</evidence>
<feature type="transmembrane region" description="Helical" evidence="2">
    <location>
        <begin position="360"/>
        <end position="382"/>
    </location>
</feature>
<feature type="non-terminal residue" evidence="4">
    <location>
        <position position="1"/>
    </location>
</feature>
<feature type="transmembrane region" description="Helical" evidence="2">
    <location>
        <begin position="430"/>
        <end position="449"/>
    </location>
</feature>
<dbReference type="Proteomes" id="UP000054279">
    <property type="component" value="Unassembled WGS sequence"/>
</dbReference>
<protein>
    <recommendedName>
        <fullName evidence="3">LCCL domain-containing protein</fullName>
    </recommendedName>
</protein>
<accession>A0A0C9T3Y8</accession>
<dbReference type="Gene3D" id="2.170.130.20">
    <property type="entry name" value="LCCL-like domain"/>
    <property type="match status" value="1"/>
</dbReference>
<evidence type="ECO:0000313" key="5">
    <source>
        <dbReference type="Proteomes" id="UP000054279"/>
    </source>
</evidence>
<feature type="transmembrane region" description="Helical" evidence="2">
    <location>
        <begin position="456"/>
        <end position="473"/>
    </location>
</feature>
<reference evidence="4 5" key="1">
    <citation type="submission" date="2014-06" db="EMBL/GenBank/DDBJ databases">
        <title>Evolutionary Origins and Diversification of the Mycorrhizal Mutualists.</title>
        <authorList>
            <consortium name="DOE Joint Genome Institute"/>
            <consortium name="Mycorrhizal Genomics Consortium"/>
            <person name="Kohler A."/>
            <person name="Kuo A."/>
            <person name="Nagy L.G."/>
            <person name="Floudas D."/>
            <person name="Copeland A."/>
            <person name="Barry K.W."/>
            <person name="Cichocki N."/>
            <person name="Veneault-Fourrey C."/>
            <person name="LaButti K."/>
            <person name="Lindquist E.A."/>
            <person name="Lipzen A."/>
            <person name="Lundell T."/>
            <person name="Morin E."/>
            <person name="Murat C."/>
            <person name="Riley R."/>
            <person name="Ohm R."/>
            <person name="Sun H."/>
            <person name="Tunlid A."/>
            <person name="Henrissat B."/>
            <person name="Grigoriev I.V."/>
            <person name="Hibbett D.S."/>
            <person name="Martin F."/>
        </authorList>
    </citation>
    <scope>NUCLEOTIDE SEQUENCE [LARGE SCALE GENOMIC DNA]</scope>
    <source>
        <strain evidence="4 5">SS14</strain>
    </source>
</reference>
<dbReference type="PROSITE" id="PS50820">
    <property type="entry name" value="LCCL"/>
    <property type="match status" value="1"/>
</dbReference>
<dbReference type="AlphaFoldDB" id="A0A0C9T3Y8"/>
<dbReference type="InterPro" id="IPR036609">
    <property type="entry name" value="LCCL_sf"/>
</dbReference>
<sequence>MPSDINAIPELIPMSSSSTRLASSPSQSETSSKKDGFPQLEAAVEEPVPTGLPCHIRALKGAEHRYPRAYQRVSRLLLYARGPSPPRLLDPPIPFLDLDFIPPKFLHGLRSRRVTLPIESWFLKKTRLLARSWLMLLFGAAYIIALAFLVRAQWFTIPAESFVGCTSTYWGKDDACGLNGEACAPFDNSTFDFRCPAQCSSVILLNPRTVGAEQVDFIPLVVGGGNSGNASFPGSYRGDSFLCAAAVHAGIIDDSRGGCGRVTLVGTQGPFQSVTANGITSVGFPSFFPLSLRLSHTNALHSCTDLRNDALAFNILCCCLIFFLFRPKPLVLYWCLVCIGYWHVIFFSQPAGAPPAISDAFGTFLPTLFICHAFWEVAFRHVLPHFSKMPLERAVWYIGGFWPGVLLNIITDKIPIDRLVASDISQRPGAVVSLIIIVVVLVGIIINQLRVIRKTGWLSYYVKAYIITGLIILV</sequence>
<dbReference type="OrthoDB" id="441660at2759"/>
<dbReference type="InterPro" id="IPR051957">
    <property type="entry name" value="CRISP-LCCL_domain"/>
</dbReference>
<feature type="transmembrane region" description="Helical" evidence="2">
    <location>
        <begin position="133"/>
        <end position="154"/>
    </location>
</feature>
<dbReference type="HOGENOM" id="CLU_576933_0_0_1"/>
<feature type="compositionally biased region" description="Low complexity" evidence="1">
    <location>
        <begin position="15"/>
        <end position="30"/>
    </location>
</feature>
<feature type="domain" description="LCCL" evidence="3">
    <location>
        <begin position="228"/>
        <end position="282"/>
    </location>
</feature>
<dbReference type="InterPro" id="IPR004043">
    <property type="entry name" value="LCCL"/>
</dbReference>